<proteinExistence type="predicted"/>
<dbReference type="Proteomes" id="UP000064514">
    <property type="component" value="Unassembled WGS sequence"/>
</dbReference>
<protein>
    <recommendedName>
        <fullName evidence="2">DUF2785 domain-containing protein</fullName>
    </recommendedName>
</protein>
<reference evidence="1" key="1">
    <citation type="journal article" date="2015" name="BMC Genomics">
        <title>Comparative genomics of Fructobacillus spp. and Leuconostoc spp. reveals niche-specific evolution of Fructobacillus spp.</title>
        <authorList>
            <person name="Endo A."/>
            <person name="Tanizawa Y."/>
            <person name="Tanaka N."/>
            <person name="Maeno S."/>
            <person name="Kumar H."/>
            <person name="Shiwa Y."/>
            <person name="Okada S."/>
            <person name="Yoshikawa H."/>
            <person name="Dicks L."/>
            <person name="Nakagawa J."/>
            <person name="Arita M."/>
        </authorList>
    </citation>
    <scope>NUCLEOTIDE SEQUENCE [LARGE SCALE GENOMIC DNA]</scope>
    <source>
        <strain evidence="1">F214-1</strain>
    </source>
</reference>
<dbReference type="AlphaFoldDB" id="A0A3F3GZ42"/>
<dbReference type="STRING" id="709323.GCA_001047135_00825"/>
<accession>A0A3F3GZ42</accession>
<dbReference type="EMBL" id="DF968081">
    <property type="protein sequence ID" value="GAP04281.1"/>
    <property type="molecule type" value="Genomic_DNA"/>
</dbReference>
<sequence length="329" mass="37751">MEELAAIHEKTRVLLSQLRSGDVYESLPELLYVLKENADMEPAEPTPRPRDSMAAIEQMQVYQDVWSANHEESNQFVADDDLRAFVDQLSSPSAKIRDTGAFFFLGNAIQNGHLSHQQLDWLTAEMISDEHLLTQILQEENDGAYGRSFALAILSILLMADQQAAEPFIGPELMMAIIEQVSLYTLLERDTRGFVPGHGWIHAYTHLANVLGAIFDRTDVPRSDKLFLLACIMTNFRQLNTPLTMGELNRQVGTILRLSRKHSLYADYLLLSLKLWRQDLVNEPFAQTRSRWQKLYNRVDFFQQILAFGQDQVPEKVWAYVQETKNYLS</sequence>
<dbReference type="Pfam" id="PF10978">
    <property type="entry name" value="DUF2785"/>
    <property type="match status" value="1"/>
</dbReference>
<name>A0A3F3GZ42_9LACO</name>
<gene>
    <name evidence="1" type="ORF">FTRO_0040160</name>
</gene>
<dbReference type="InterPro" id="IPR021247">
    <property type="entry name" value="DUF2785"/>
</dbReference>
<dbReference type="RefSeq" id="WP_059393714.1">
    <property type="nucleotide sequence ID" value="NZ_CAUZLZ010000004.1"/>
</dbReference>
<evidence type="ECO:0008006" key="2">
    <source>
        <dbReference type="Google" id="ProtNLM"/>
    </source>
</evidence>
<organism evidence="1">
    <name type="scientific">Fructobacillus tropaeoli</name>
    <dbReference type="NCBI Taxonomy" id="709323"/>
    <lineage>
        <taxon>Bacteria</taxon>
        <taxon>Bacillati</taxon>
        <taxon>Bacillota</taxon>
        <taxon>Bacilli</taxon>
        <taxon>Lactobacillales</taxon>
        <taxon>Lactobacillaceae</taxon>
        <taxon>Fructobacillus</taxon>
    </lineage>
</organism>
<evidence type="ECO:0000313" key="1">
    <source>
        <dbReference type="EMBL" id="GAP04281.1"/>
    </source>
</evidence>